<gene>
    <name evidence="2" type="ORF">ACFOX3_02255</name>
</gene>
<name>A0ABV8V086_9GAMM</name>
<dbReference type="EMBL" id="JBHSCX010000003">
    <property type="protein sequence ID" value="MFC4361103.1"/>
    <property type="molecule type" value="Genomic_DNA"/>
</dbReference>
<sequence>MGIASIKPKPLVVAIALLGVLSLTSCSLFDDELVDNSPKLENLLPARMPEVQAIVADTELETVQRHYQAALEVAEDEEIRRDIHERLAELAMIRAEQKLLDGVEDPAPYFAEVVTQYKALLSYPMDEHYNPARQQEAVYQLARAYALTGAMEESTQALETLTSNHPDAEFVAEAKFRQAEAAFSAGNYVAAADGYQLVMDHGAETPYFINATYMHGWAMFKRGWYPQSLDSFTQVLDILLPEGSQASSLAPSNFNLLNDSLRIMAVTFSYLDGPDTIEQTYAETGKRHYHHLLYEHLGRLYLEKERYRDSADTYGHYVANNPLDEYSPKFSVLQIEVYGQGNFPSLILPAKQDFVRNYGFTSAYWSGLPETDREPIRKHLYTFLDELASYEHSSAQQAKADLEKLRTDKSVKPEDRDKLIAAQIAKRVGHYAQAALWYSEFISTFPEDPKTPEMAFLMGEALYESGKMESAFAAFESVAYRYKDAKRGAEAGYSAILAATEVLATDTLSEEDRAAWGELKIATSLRFADSFPTDARSAAVLTQAADELLALGRPEEAIIAAQRVTQWQPEPNAELRKTAWLILGQSYYDTNQYAQAESAYQEVLNYLPKDDPARKDITTRIAASVYRSAEQLLAAGTVMAAVDQLVRVQALAPGSDIAISAQYDAASYLMDLEQWDEAQKLLLDFRKQYPDHKLTPSITPKMVVIYEKQESWSLAADELLKQARVSADPVLQQQSLFVAAEYYERDKKVPEAINYYREYAHNYPEPFSQNLEAQYKLSELYLQEGNDQNRNFWLRKMIDTDRDAGENRSDRSIFLAAMATSVFADEAYQQFASLPLKLPLKTSLANKKKALQNTLNKYQALSAYGVSEYTTQASHRVGAIYAQLSRDLMDSQRPKGLDELELEQYEILLEEQAFPFEEQAIEIFETNAQRSWAGIYDSWVKQSFAELEKLLPARYRKQEAVVEVSNALR</sequence>
<evidence type="ECO:0000313" key="3">
    <source>
        <dbReference type="Proteomes" id="UP001595840"/>
    </source>
</evidence>
<dbReference type="PROSITE" id="PS50005">
    <property type="entry name" value="TPR"/>
    <property type="match status" value="1"/>
</dbReference>
<feature type="repeat" description="TPR" evidence="1">
    <location>
        <begin position="577"/>
        <end position="610"/>
    </location>
</feature>
<protein>
    <submittedName>
        <fullName evidence="2">Tetratricopeptide repeat protein</fullName>
    </submittedName>
</protein>
<dbReference type="Proteomes" id="UP001595840">
    <property type="component" value="Unassembled WGS sequence"/>
</dbReference>
<dbReference type="SMART" id="SM00028">
    <property type="entry name" value="TPR"/>
    <property type="match status" value="5"/>
</dbReference>
<keyword evidence="1" id="KW-0802">TPR repeat</keyword>
<dbReference type="InterPro" id="IPR019734">
    <property type="entry name" value="TPR_rpt"/>
</dbReference>
<reference evidence="3" key="1">
    <citation type="journal article" date="2019" name="Int. J. Syst. Evol. Microbiol.">
        <title>The Global Catalogue of Microorganisms (GCM) 10K type strain sequencing project: providing services to taxonomists for standard genome sequencing and annotation.</title>
        <authorList>
            <consortium name="The Broad Institute Genomics Platform"/>
            <consortium name="The Broad Institute Genome Sequencing Center for Infectious Disease"/>
            <person name="Wu L."/>
            <person name="Ma J."/>
        </authorList>
    </citation>
    <scope>NUCLEOTIDE SEQUENCE [LARGE SCALE GENOMIC DNA]</scope>
    <source>
        <strain evidence="3">CECT 8570</strain>
    </source>
</reference>
<dbReference type="RefSeq" id="WP_290260271.1">
    <property type="nucleotide sequence ID" value="NZ_JAUFQG010000004.1"/>
</dbReference>
<dbReference type="InterPro" id="IPR011990">
    <property type="entry name" value="TPR-like_helical_dom_sf"/>
</dbReference>
<dbReference type="SUPFAM" id="SSF48452">
    <property type="entry name" value="TPR-like"/>
    <property type="match status" value="2"/>
</dbReference>
<dbReference type="PANTHER" id="PTHR37423:SF2">
    <property type="entry name" value="MEMBRANE-BOUND LYTIC MUREIN TRANSGLYCOSYLASE C"/>
    <property type="match status" value="1"/>
</dbReference>
<accession>A0ABV8V086</accession>
<evidence type="ECO:0000256" key="1">
    <source>
        <dbReference type="PROSITE-ProRule" id="PRU00339"/>
    </source>
</evidence>
<comment type="caution">
    <text evidence="2">The sequence shown here is derived from an EMBL/GenBank/DDBJ whole genome shotgun (WGS) entry which is preliminary data.</text>
</comment>
<dbReference type="PANTHER" id="PTHR37423">
    <property type="entry name" value="SOLUBLE LYTIC MUREIN TRANSGLYCOSYLASE-RELATED"/>
    <property type="match status" value="1"/>
</dbReference>
<keyword evidence="3" id="KW-1185">Reference proteome</keyword>
<dbReference type="Pfam" id="PF13174">
    <property type="entry name" value="TPR_6"/>
    <property type="match status" value="2"/>
</dbReference>
<dbReference type="Gene3D" id="1.25.40.10">
    <property type="entry name" value="Tetratricopeptide repeat domain"/>
    <property type="match status" value="4"/>
</dbReference>
<organism evidence="2 3">
    <name type="scientific">Simiduia curdlanivorans</name>
    <dbReference type="NCBI Taxonomy" id="1492769"/>
    <lineage>
        <taxon>Bacteria</taxon>
        <taxon>Pseudomonadati</taxon>
        <taxon>Pseudomonadota</taxon>
        <taxon>Gammaproteobacteria</taxon>
        <taxon>Cellvibrionales</taxon>
        <taxon>Cellvibrionaceae</taxon>
        <taxon>Simiduia</taxon>
    </lineage>
</organism>
<dbReference type="Pfam" id="PF13432">
    <property type="entry name" value="TPR_16"/>
    <property type="match status" value="2"/>
</dbReference>
<evidence type="ECO:0000313" key="2">
    <source>
        <dbReference type="EMBL" id="MFC4361103.1"/>
    </source>
</evidence>
<dbReference type="PROSITE" id="PS51257">
    <property type="entry name" value="PROKAR_LIPOPROTEIN"/>
    <property type="match status" value="1"/>
</dbReference>
<proteinExistence type="predicted"/>